<name>A0A5C3KBS3_COPMA</name>
<dbReference type="InterPro" id="IPR026960">
    <property type="entry name" value="RVT-Znf"/>
</dbReference>
<feature type="non-terminal residue" evidence="2">
    <location>
        <position position="1"/>
    </location>
</feature>
<sequence>IRKLPRKHTSLINQIITGHILLAEHLFRIGKTDHLACTRCNEEIELVKHYLLHCP</sequence>
<organism evidence="2 3">
    <name type="scientific">Coprinopsis marcescibilis</name>
    <name type="common">Agaric fungus</name>
    <name type="synonym">Psathyrella marcescibilis</name>
    <dbReference type="NCBI Taxonomy" id="230819"/>
    <lineage>
        <taxon>Eukaryota</taxon>
        <taxon>Fungi</taxon>
        <taxon>Dikarya</taxon>
        <taxon>Basidiomycota</taxon>
        <taxon>Agaricomycotina</taxon>
        <taxon>Agaricomycetes</taxon>
        <taxon>Agaricomycetidae</taxon>
        <taxon>Agaricales</taxon>
        <taxon>Agaricineae</taxon>
        <taxon>Psathyrellaceae</taxon>
        <taxon>Coprinopsis</taxon>
    </lineage>
</organism>
<evidence type="ECO:0000313" key="3">
    <source>
        <dbReference type="Proteomes" id="UP000307440"/>
    </source>
</evidence>
<dbReference type="Proteomes" id="UP000307440">
    <property type="component" value="Unassembled WGS sequence"/>
</dbReference>
<dbReference type="OrthoDB" id="3267074at2759"/>
<feature type="domain" description="Reverse transcriptase zinc-binding" evidence="1">
    <location>
        <begin position="3"/>
        <end position="55"/>
    </location>
</feature>
<dbReference type="EMBL" id="ML210569">
    <property type="protein sequence ID" value="TFK17093.1"/>
    <property type="molecule type" value="Genomic_DNA"/>
</dbReference>
<dbReference type="AlphaFoldDB" id="A0A5C3KBS3"/>
<gene>
    <name evidence="2" type="ORF">FA15DRAFT_550752</name>
</gene>
<evidence type="ECO:0000259" key="1">
    <source>
        <dbReference type="Pfam" id="PF13966"/>
    </source>
</evidence>
<accession>A0A5C3KBS3</accession>
<keyword evidence="3" id="KW-1185">Reference proteome</keyword>
<feature type="non-terminal residue" evidence="2">
    <location>
        <position position="55"/>
    </location>
</feature>
<reference evidence="2 3" key="1">
    <citation type="journal article" date="2019" name="Nat. Ecol. Evol.">
        <title>Megaphylogeny resolves global patterns of mushroom evolution.</title>
        <authorList>
            <person name="Varga T."/>
            <person name="Krizsan K."/>
            <person name="Foldi C."/>
            <person name="Dima B."/>
            <person name="Sanchez-Garcia M."/>
            <person name="Sanchez-Ramirez S."/>
            <person name="Szollosi G.J."/>
            <person name="Szarkandi J.G."/>
            <person name="Papp V."/>
            <person name="Albert L."/>
            <person name="Andreopoulos W."/>
            <person name="Angelini C."/>
            <person name="Antonin V."/>
            <person name="Barry K.W."/>
            <person name="Bougher N.L."/>
            <person name="Buchanan P."/>
            <person name="Buyck B."/>
            <person name="Bense V."/>
            <person name="Catcheside P."/>
            <person name="Chovatia M."/>
            <person name="Cooper J."/>
            <person name="Damon W."/>
            <person name="Desjardin D."/>
            <person name="Finy P."/>
            <person name="Geml J."/>
            <person name="Haridas S."/>
            <person name="Hughes K."/>
            <person name="Justo A."/>
            <person name="Karasinski D."/>
            <person name="Kautmanova I."/>
            <person name="Kiss B."/>
            <person name="Kocsube S."/>
            <person name="Kotiranta H."/>
            <person name="LaButti K.M."/>
            <person name="Lechner B.E."/>
            <person name="Liimatainen K."/>
            <person name="Lipzen A."/>
            <person name="Lukacs Z."/>
            <person name="Mihaltcheva S."/>
            <person name="Morgado L.N."/>
            <person name="Niskanen T."/>
            <person name="Noordeloos M.E."/>
            <person name="Ohm R.A."/>
            <person name="Ortiz-Santana B."/>
            <person name="Ovrebo C."/>
            <person name="Racz N."/>
            <person name="Riley R."/>
            <person name="Savchenko A."/>
            <person name="Shiryaev A."/>
            <person name="Soop K."/>
            <person name="Spirin V."/>
            <person name="Szebenyi C."/>
            <person name="Tomsovsky M."/>
            <person name="Tulloss R.E."/>
            <person name="Uehling J."/>
            <person name="Grigoriev I.V."/>
            <person name="Vagvolgyi C."/>
            <person name="Papp T."/>
            <person name="Martin F.M."/>
            <person name="Miettinen O."/>
            <person name="Hibbett D.S."/>
            <person name="Nagy L.G."/>
        </authorList>
    </citation>
    <scope>NUCLEOTIDE SEQUENCE [LARGE SCALE GENOMIC DNA]</scope>
    <source>
        <strain evidence="2 3">CBS 121175</strain>
    </source>
</reference>
<protein>
    <recommendedName>
        <fullName evidence="1">Reverse transcriptase zinc-binding domain-containing protein</fullName>
    </recommendedName>
</protein>
<proteinExistence type="predicted"/>
<evidence type="ECO:0000313" key="2">
    <source>
        <dbReference type="EMBL" id="TFK17093.1"/>
    </source>
</evidence>
<dbReference type="Pfam" id="PF13966">
    <property type="entry name" value="zf-RVT"/>
    <property type="match status" value="1"/>
</dbReference>